<comment type="caution">
    <text evidence="2">The sequence shown here is derived from an EMBL/GenBank/DDBJ whole genome shotgun (WGS) entry which is preliminary data.</text>
</comment>
<organism evidence="2 3">
    <name type="scientific">Carya illinoinensis</name>
    <name type="common">Pecan</name>
    <dbReference type="NCBI Taxonomy" id="32201"/>
    <lineage>
        <taxon>Eukaryota</taxon>
        <taxon>Viridiplantae</taxon>
        <taxon>Streptophyta</taxon>
        <taxon>Embryophyta</taxon>
        <taxon>Tracheophyta</taxon>
        <taxon>Spermatophyta</taxon>
        <taxon>Magnoliopsida</taxon>
        <taxon>eudicotyledons</taxon>
        <taxon>Gunneridae</taxon>
        <taxon>Pentapetalae</taxon>
        <taxon>rosids</taxon>
        <taxon>fabids</taxon>
        <taxon>Fagales</taxon>
        <taxon>Juglandaceae</taxon>
        <taxon>Carya</taxon>
    </lineage>
</organism>
<dbReference type="GO" id="GO:0016491">
    <property type="term" value="F:oxidoreductase activity"/>
    <property type="evidence" value="ECO:0007669"/>
    <property type="project" value="TreeGrafter"/>
</dbReference>
<evidence type="ECO:0000313" key="2">
    <source>
        <dbReference type="EMBL" id="KAG6625862.1"/>
    </source>
</evidence>
<dbReference type="AlphaFoldDB" id="A0A8T1N761"/>
<dbReference type="Pfam" id="PF00394">
    <property type="entry name" value="Cu-oxidase"/>
    <property type="match status" value="1"/>
</dbReference>
<dbReference type="Proteomes" id="UP000811609">
    <property type="component" value="Chromosome 15"/>
</dbReference>
<protein>
    <recommendedName>
        <fullName evidence="1">Plastocyanin-like domain-containing protein</fullName>
    </recommendedName>
</protein>
<name>A0A8T1N761_CARIL</name>
<dbReference type="PANTHER" id="PTHR11709">
    <property type="entry name" value="MULTI-COPPER OXIDASE"/>
    <property type="match status" value="1"/>
</dbReference>
<gene>
    <name evidence="2" type="ORF">CIPAW_15G007800</name>
</gene>
<evidence type="ECO:0000259" key="1">
    <source>
        <dbReference type="Pfam" id="PF00394"/>
    </source>
</evidence>
<keyword evidence="3" id="KW-1185">Reference proteome</keyword>
<dbReference type="EMBL" id="CM031823">
    <property type="protein sequence ID" value="KAG6625862.1"/>
    <property type="molecule type" value="Genomic_DNA"/>
</dbReference>
<evidence type="ECO:0000313" key="3">
    <source>
        <dbReference type="Proteomes" id="UP000811609"/>
    </source>
</evidence>
<reference evidence="2" key="1">
    <citation type="submission" date="2020-12" db="EMBL/GenBank/DDBJ databases">
        <title>WGS assembly of Carya illinoinensis cv. Pawnee.</title>
        <authorList>
            <person name="Platts A."/>
            <person name="Shu S."/>
            <person name="Wright S."/>
            <person name="Barry K."/>
            <person name="Edger P."/>
            <person name="Pires J.C."/>
            <person name="Schmutz J."/>
        </authorList>
    </citation>
    <scope>NUCLEOTIDE SEQUENCE</scope>
    <source>
        <tissue evidence="2">Leaf</tissue>
    </source>
</reference>
<accession>A0A8T1N761</accession>
<sequence>MFYRSNLCIFLCSTGPSGQYVSSSNCKCGDEYRDVLWDRKTQPHSYWTRWCISSKFDISYIMITPGQTMDVLFTANQSPADNYYMAASSSAASDAPYDETSTSALVVYNYPSSVLYPQLPLPNNTSAAISLTSQIKNSESVNLQEGFDERIIITVSANQLPCDLDECDGPRTG</sequence>
<dbReference type="InterPro" id="IPR045087">
    <property type="entry name" value="Cu-oxidase_fam"/>
</dbReference>
<dbReference type="PANTHER" id="PTHR11709:SF410">
    <property type="entry name" value="LACCASE"/>
    <property type="match status" value="1"/>
</dbReference>
<proteinExistence type="predicted"/>
<feature type="domain" description="Plastocyanin-like" evidence="1">
    <location>
        <begin position="55"/>
        <end position="109"/>
    </location>
</feature>
<dbReference type="InterPro" id="IPR001117">
    <property type="entry name" value="Cu-oxidase_2nd"/>
</dbReference>